<dbReference type="PATRIC" id="fig|55802.8.peg.1916"/>
<organism evidence="2 3">
    <name type="scientific">Thermococcus barophilus</name>
    <dbReference type="NCBI Taxonomy" id="55802"/>
    <lineage>
        <taxon>Archaea</taxon>
        <taxon>Methanobacteriati</taxon>
        <taxon>Methanobacteriota</taxon>
        <taxon>Thermococci</taxon>
        <taxon>Thermococcales</taxon>
        <taxon>Thermococcaceae</taxon>
        <taxon>Thermococcus</taxon>
    </lineage>
</organism>
<dbReference type="AlphaFoldDB" id="A0A0S1XDK7"/>
<dbReference type="PANTHER" id="PTHR33169">
    <property type="entry name" value="PADR-FAMILY TRANSCRIPTIONAL REGULATOR"/>
    <property type="match status" value="1"/>
</dbReference>
<gene>
    <name evidence="2" type="ORF">TBCH5v1_1933</name>
</gene>
<evidence type="ECO:0000259" key="1">
    <source>
        <dbReference type="Pfam" id="PF03551"/>
    </source>
</evidence>
<dbReference type="GeneID" id="10041951"/>
<protein>
    <submittedName>
        <fullName evidence="2">Transcriptional regulator</fullName>
    </submittedName>
</protein>
<name>A0A0S1XDK7_THEBA</name>
<dbReference type="InterPro" id="IPR036390">
    <property type="entry name" value="WH_DNA-bd_sf"/>
</dbReference>
<dbReference type="SUPFAM" id="SSF46785">
    <property type="entry name" value="Winged helix' DNA-binding domain"/>
    <property type="match status" value="1"/>
</dbReference>
<dbReference type="STRING" id="55802.TBCH5v1_1933"/>
<evidence type="ECO:0000313" key="3">
    <source>
        <dbReference type="Proteomes" id="UP000066042"/>
    </source>
</evidence>
<dbReference type="Gene3D" id="1.10.10.10">
    <property type="entry name" value="Winged helix-like DNA-binding domain superfamily/Winged helix DNA-binding domain"/>
    <property type="match status" value="1"/>
</dbReference>
<dbReference type="InterPro" id="IPR005149">
    <property type="entry name" value="Tscrpt_reg_PadR_N"/>
</dbReference>
<sequence length="102" mass="11724">MIRRILLGFMGLHILHHASKEPITGVFMIEELKKHGYEVSPGTIYPLLHKMEVSGLLKSRWEVRDGRRIRLYEITPKGLEVLEEGKKKVKELCNEILGDCNG</sequence>
<feature type="domain" description="Transcription regulator PadR N-terminal" evidence="1">
    <location>
        <begin position="14"/>
        <end position="84"/>
    </location>
</feature>
<dbReference type="Pfam" id="PF03551">
    <property type="entry name" value="PadR"/>
    <property type="match status" value="1"/>
</dbReference>
<dbReference type="Proteomes" id="UP000066042">
    <property type="component" value="Chromosome"/>
</dbReference>
<dbReference type="InterPro" id="IPR036388">
    <property type="entry name" value="WH-like_DNA-bd_sf"/>
</dbReference>
<dbReference type="EMBL" id="CP013050">
    <property type="protein sequence ID" value="ALM75838.1"/>
    <property type="molecule type" value="Genomic_DNA"/>
</dbReference>
<dbReference type="GeneID" id="26137167"/>
<dbReference type="RefSeq" id="WP_013467908.1">
    <property type="nucleotide sequence ID" value="NZ_CP013050.1"/>
</dbReference>
<reference evidence="2 3" key="1">
    <citation type="journal article" date="2016" name="Genome Announc.">
        <title>Complete genome sequence of the hyperthermophilic and piezophilic archaeon Thermococcus barophilus Ch5, capable of growth at the expense of hydrogenogenesis from carbon monoxide and formate.</title>
        <authorList>
            <person name="Oger P."/>
            <person name="Sokolova T.G."/>
            <person name="Kozhevnikova D.A."/>
            <person name="Taranov E.A."/>
            <person name="Vannier P."/>
            <person name="Lee H.S."/>
            <person name="Kwon K.K."/>
            <person name="Kang S.G."/>
            <person name="Lee J.H."/>
            <person name="Bonch-Osmolovskaya E.A."/>
            <person name="Lebedinsky A.V."/>
        </authorList>
    </citation>
    <scope>NUCLEOTIDE SEQUENCE [LARGE SCALE GENOMIC DNA]</scope>
    <source>
        <strain evidence="3">Ch5</strain>
    </source>
</reference>
<dbReference type="PANTHER" id="PTHR33169:SF14">
    <property type="entry name" value="TRANSCRIPTIONAL REGULATOR RV3488"/>
    <property type="match status" value="1"/>
</dbReference>
<evidence type="ECO:0000313" key="2">
    <source>
        <dbReference type="EMBL" id="ALM75838.1"/>
    </source>
</evidence>
<proteinExistence type="predicted"/>
<dbReference type="InterPro" id="IPR052509">
    <property type="entry name" value="Metal_resp_DNA-bind_regulator"/>
</dbReference>
<accession>A0A0S1XDK7</accession>
<dbReference type="OMA" id="GFIQIHI"/>